<evidence type="ECO:0000313" key="1">
    <source>
        <dbReference type="EMBL" id="KAF1018865.1"/>
    </source>
</evidence>
<name>A0A833PCG5_ACIBZ</name>
<protein>
    <submittedName>
        <fullName evidence="1">Uncharacterized protein</fullName>
    </submittedName>
</protein>
<reference evidence="2" key="1">
    <citation type="journal article" date="2020" name="MBio">
        <title>Horizontal gene transfer to a defensive symbiont with a reduced genome amongst a multipartite beetle microbiome.</title>
        <authorList>
            <person name="Waterworth S.C."/>
            <person name="Florez L.V."/>
            <person name="Rees E.R."/>
            <person name="Hertweck C."/>
            <person name="Kaltenpoth M."/>
            <person name="Kwan J.C."/>
        </authorList>
    </citation>
    <scope>NUCLEOTIDE SEQUENCE [LARGE SCALE GENOMIC DNA]</scope>
</reference>
<dbReference type="InterPro" id="IPR038606">
    <property type="entry name" value="To_sf"/>
</dbReference>
<gene>
    <name evidence="1" type="ORF">GAK29_04093</name>
</gene>
<dbReference type="InterPro" id="IPR010562">
    <property type="entry name" value="Haemolymph_juvenile_hormone-bd"/>
</dbReference>
<accession>A0A833PCG5</accession>
<dbReference type="Proteomes" id="UP000490535">
    <property type="component" value="Unassembled WGS sequence"/>
</dbReference>
<proteinExistence type="predicted"/>
<dbReference type="Gene3D" id="3.15.10.30">
    <property type="entry name" value="Haemolymph juvenile hormone binding protein"/>
    <property type="match status" value="1"/>
</dbReference>
<dbReference type="PANTHER" id="PTHR11008:SF32">
    <property type="entry name" value="CIRCADIAN CLOCK-CONTROLLED PROTEIN DAYWAKE-RELATED"/>
    <property type="match status" value="1"/>
</dbReference>
<organism evidence="1 2">
    <name type="scientific">Acinetobacter bereziniae</name>
    <name type="common">Acinetobacter genomosp. 10</name>
    <dbReference type="NCBI Taxonomy" id="106648"/>
    <lineage>
        <taxon>Bacteria</taxon>
        <taxon>Pseudomonadati</taxon>
        <taxon>Pseudomonadota</taxon>
        <taxon>Gammaproteobacteria</taxon>
        <taxon>Moraxellales</taxon>
        <taxon>Moraxellaceae</taxon>
        <taxon>Acinetobacter</taxon>
    </lineage>
</organism>
<dbReference type="Pfam" id="PF06585">
    <property type="entry name" value="JHBP"/>
    <property type="match status" value="1"/>
</dbReference>
<dbReference type="AlphaFoldDB" id="A0A833PCG5"/>
<dbReference type="PANTHER" id="PTHR11008">
    <property type="entry name" value="PROTEIN TAKEOUT-LIKE PROTEIN"/>
    <property type="match status" value="1"/>
</dbReference>
<comment type="caution">
    <text evidence="1">The sequence shown here is derived from an EMBL/GenBank/DDBJ whole genome shotgun (WGS) entry which is preliminary data.</text>
</comment>
<dbReference type="GO" id="GO:0005615">
    <property type="term" value="C:extracellular space"/>
    <property type="evidence" value="ECO:0007669"/>
    <property type="project" value="TreeGrafter"/>
</dbReference>
<dbReference type="EMBL" id="WNDP01000159">
    <property type="protein sequence ID" value="KAF1018865.1"/>
    <property type="molecule type" value="Genomic_DNA"/>
</dbReference>
<sequence>MAQYLLFTHLRLHISYLYIQLPSCLVSSFKTCKRREENFQQCLTSAVQDALQQLNRTHPELGLPSFHPLNLTSVVVFKQGAHRVIPIENKIEYLGFHGLTNTHVLNFEYFLTIFSLIYNLSSIFF</sequence>
<evidence type="ECO:0000313" key="2">
    <source>
        <dbReference type="Proteomes" id="UP000490535"/>
    </source>
</evidence>